<evidence type="ECO:0000256" key="2">
    <source>
        <dbReference type="SAM" id="SignalP"/>
    </source>
</evidence>
<keyword evidence="2" id="KW-0732">Signal</keyword>
<reference evidence="4" key="1">
    <citation type="submission" date="2022-11" db="UniProtKB">
        <authorList>
            <consortium name="WormBaseParasite"/>
        </authorList>
    </citation>
    <scope>IDENTIFICATION</scope>
</reference>
<evidence type="ECO:0000313" key="3">
    <source>
        <dbReference type="Proteomes" id="UP000887565"/>
    </source>
</evidence>
<name>A0A915KAX5_ROMCU</name>
<organism evidence="3 4">
    <name type="scientific">Romanomermis culicivorax</name>
    <name type="common">Nematode worm</name>
    <dbReference type="NCBI Taxonomy" id="13658"/>
    <lineage>
        <taxon>Eukaryota</taxon>
        <taxon>Metazoa</taxon>
        <taxon>Ecdysozoa</taxon>
        <taxon>Nematoda</taxon>
        <taxon>Enoplea</taxon>
        <taxon>Dorylaimia</taxon>
        <taxon>Mermithida</taxon>
        <taxon>Mermithoidea</taxon>
        <taxon>Mermithidae</taxon>
        <taxon>Romanomermis</taxon>
    </lineage>
</organism>
<keyword evidence="3" id="KW-1185">Reference proteome</keyword>
<feature type="signal peptide" evidence="2">
    <location>
        <begin position="1"/>
        <end position="23"/>
    </location>
</feature>
<evidence type="ECO:0000256" key="1">
    <source>
        <dbReference type="SAM" id="MobiDB-lite"/>
    </source>
</evidence>
<dbReference type="AlphaFoldDB" id="A0A915KAX5"/>
<feature type="chain" id="PRO_5036880140" evidence="2">
    <location>
        <begin position="24"/>
        <end position="114"/>
    </location>
</feature>
<feature type="region of interest" description="Disordered" evidence="1">
    <location>
        <begin position="34"/>
        <end position="67"/>
    </location>
</feature>
<proteinExistence type="predicted"/>
<protein>
    <submittedName>
        <fullName evidence="4">Uncharacterized protein</fullName>
    </submittedName>
</protein>
<accession>A0A915KAX5</accession>
<dbReference type="Proteomes" id="UP000887565">
    <property type="component" value="Unplaced"/>
</dbReference>
<dbReference type="WBParaSite" id="nRc.2.0.1.t35073-RA">
    <property type="protein sequence ID" value="nRc.2.0.1.t35073-RA"/>
    <property type="gene ID" value="nRc.2.0.1.g35073"/>
</dbReference>
<evidence type="ECO:0000313" key="4">
    <source>
        <dbReference type="WBParaSite" id="nRc.2.0.1.t35073-RA"/>
    </source>
</evidence>
<sequence length="114" mass="11647">MATTCYMFLFSILFILQVRESSQQTTRFIPSTISRGSNASNASEGWTASGQTKVNASSGSAVPNASEGLTITGQTSASGLTISGASDANISRSLATGVSAASGNLEYKKSGKIV</sequence>